<gene>
    <name evidence="1" type="ORF">BKE38_19425</name>
</gene>
<protein>
    <submittedName>
        <fullName evidence="1">Adenylate kinase</fullName>
    </submittedName>
</protein>
<dbReference type="Gene3D" id="3.40.50.300">
    <property type="entry name" value="P-loop containing nucleotide triphosphate hydrolases"/>
    <property type="match status" value="1"/>
</dbReference>
<comment type="caution">
    <text evidence="1">The sequence shown here is derived from an EMBL/GenBank/DDBJ whole genome shotgun (WGS) entry which is preliminary data.</text>
</comment>
<evidence type="ECO:0000313" key="2">
    <source>
        <dbReference type="Proteomes" id="UP000188879"/>
    </source>
</evidence>
<keyword evidence="1" id="KW-0418">Kinase</keyword>
<evidence type="ECO:0000313" key="1">
    <source>
        <dbReference type="EMBL" id="ONG50116.1"/>
    </source>
</evidence>
<dbReference type="EMBL" id="MLCO01000204">
    <property type="protein sequence ID" value="ONG50116.1"/>
    <property type="molecule type" value="Genomic_DNA"/>
</dbReference>
<name>A0A1V2GYX7_9PROT</name>
<accession>A0A1V2GYX7</accession>
<dbReference type="PANTHER" id="PTHR37816">
    <property type="entry name" value="YALI0E33011P"/>
    <property type="match status" value="1"/>
</dbReference>
<dbReference type="SUPFAM" id="SSF52540">
    <property type="entry name" value="P-loop containing nucleoside triphosphate hydrolases"/>
    <property type="match status" value="1"/>
</dbReference>
<dbReference type="InterPro" id="IPR052922">
    <property type="entry name" value="Cytidylate_Kinase-2"/>
</dbReference>
<sequence>MRVVIIGISGAGKSTMARQLSAALGLRHIELDALFWEPGWRQARPEDFAARVEAATQGDGWVVDGNYSATRALTWGRATHLVWLDYERLPVMRRVITRSIRRAVTGQELWNGNRERWQNFFHASHPIRWAWSQWRGRRVALEAALGRGDYPRLAVTRLRHPREAAAAIAALINDRSS</sequence>
<keyword evidence="2" id="KW-1185">Reference proteome</keyword>
<dbReference type="InterPro" id="IPR027417">
    <property type="entry name" value="P-loop_NTPase"/>
</dbReference>
<dbReference type="Proteomes" id="UP000188879">
    <property type="component" value="Unassembled WGS sequence"/>
</dbReference>
<reference evidence="1 2" key="1">
    <citation type="submission" date="2016-10" db="EMBL/GenBank/DDBJ databases">
        <title>Draft Genome sequence of Roseomonas sp. strain M3.</title>
        <authorList>
            <person name="Subhash Y."/>
            <person name="Lee S."/>
        </authorList>
    </citation>
    <scope>NUCLEOTIDE SEQUENCE [LARGE SCALE GENOMIC DNA]</scope>
    <source>
        <strain evidence="1 2">M3</strain>
    </source>
</reference>
<dbReference type="RefSeq" id="WP_076958964.1">
    <property type="nucleotide sequence ID" value="NZ_MLCO01000204.1"/>
</dbReference>
<dbReference type="GO" id="GO:0016301">
    <property type="term" value="F:kinase activity"/>
    <property type="evidence" value="ECO:0007669"/>
    <property type="project" value="UniProtKB-KW"/>
</dbReference>
<dbReference type="PANTHER" id="PTHR37816:SF1">
    <property type="entry name" value="TOXIN"/>
    <property type="match status" value="1"/>
</dbReference>
<keyword evidence="1" id="KW-0808">Transferase</keyword>
<organism evidence="1 2">
    <name type="scientific">Teichococcus deserti</name>
    <dbReference type="NCBI Taxonomy" id="1817963"/>
    <lineage>
        <taxon>Bacteria</taxon>
        <taxon>Pseudomonadati</taxon>
        <taxon>Pseudomonadota</taxon>
        <taxon>Alphaproteobacteria</taxon>
        <taxon>Acetobacterales</taxon>
        <taxon>Roseomonadaceae</taxon>
        <taxon>Roseomonas</taxon>
    </lineage>
</organism>
<dbReference type="OrthoDB" id="7210594at2"/>
<dbReference type="AlphaFoldDB" id="A0A1V2GYX7"/>
<proteinExistence type="predicted"/>